<dbReference type="InterPro" id="IPR051608">
    <property type="entry name" value="RQC_Subunit_NEMF"/>
</dbReference>
<keyword evidence="5" id="KW-0175">Coiled coil</keyword>
<sequence>MSFDGIATRAVSHEIKNKLQSGKITKIYQPDKTDLLFTVRAGGRNHKLLVSANPSFSRVQLTEQSYDNPAIPPMFCMLLRKHMEGSVIESIEQVDLERIIHIKVKNRDEIGDIAYKTLIIEIMGRHSNIILVDDKTGSISDCIKHIPPSLNRYRTLLPGQKYIAPPPQEKHSPLTETSEGFTRKIQWNEGKIDRQIVQLYSGLSPLLGKEIIHRAGLSTKEALSDAFIKMMEEVNHHNYYPQMVVSLGKEYFSVVALTHLDGEKKEFSSTGELLDRFYYGKAERDRVKQQAADLEKLLHNEYNKLGKKVKKLNASLADTEKADRFKVLGELLTAHLYMVKKGQKEIEVANYYEEDQPMITIPLDPQKGPSENAQQYFKKYNKLKSSVAYIEEQLEKTYDELAYFESLIQQMESASVRDVAGIREELEEQGYVRRRKVQKSKKNDKPVLETYQSSDGTTILVGKNNKQNDYLTFKASRQNETWLHTKDIPGSHVVIKAEDVSETTLLEAAGLAAYFSKAKHSGSVPVDYTLIRHVKKPSGAKPGFVIYDQQQTLYVTPDQDQLMKLKK</sequence>
<dbReference type="GO" id="GO:0043023">
    <property type="term" value="F:ribosomal large subunit binding"/>
    <property type="evidence" value="ECO:0007669"/>
    <property type="project" value="UniProtKB-UniRule"/>
</dbReference>
<keyword evidence="4 5" id="KW-0648">Protein biosynthesis</keyword>
<dbReference type="OrthoDB" id="9766163at2"/>
<dbReference type="GO" id="GO:1990112">
    <property type="term" value="C:RQC complex"/>
    <property type="evidence" value="ECO:0007669"/>
    <property type="project" value="TreeGrafter"/>
</dbReference>
<dbReference type="GO" id="GO:0019843">
    <property type="term" value="F:rRNA binding"/>
    <property type="evidence" value="ECO:0007669"/>
    <property type="project" value="UniProtKB-UniRule"/>
</dbReference>
<dbReference type="GO" id="GO:0000049">
    <property type="term" value="F:tRNA binding"/>
    <property type="evidence" value="ECO:0007669"/>
    <property type="project" value="UniProtKB-UniRule"/>
</dbReference>
<proteinExistence type="inferred from homology"/>
<comment type="caution">
    <text evidence="7">The sequence shown here is derived from an EMBL/GenBank/DDBJ whole genome shotgun (WGS) entry which is preliminary data.</text>
</comment>
<evidence type="ECO:0000313" key="7">
    <source>
        <dbReference type="EMBL" id="KSU85015.1"/>
    </source>
</evidence>
<comment type="subunit">
    <text evidence="5">Associates with stalled 50S ribosomal subunits. Binds to RqcP.</text>
</comment>
<accession>A0A0V8JCY4</accession>
<feature type="coiled-coil region" evidence="5">
    <location>
        <begin position="284"/>
        <end position="322"/>
    </location>
</feature>
<dbReference type="RefSeq" id="WP_061969320.1">
    <property type="nucleotide sequence ID" value="NZ_FMAV01000001.1"/>
</dbReference>
<keyword evidence="1 5" id="KW-0820">tRNA-binding</keyword>
<comment type="function">
    <text evidence="5">Key component of the ribosome quality control system (RQC), a ribosome-associated complex that mediates the extraction of incompletely synthesized nascent chains from stalled ribosomes and their subsequent degradation. RqcH recruits Ala-charged tRNA, and with RqcP directs the elongation of stalled nascent chains on 50S ribosomal subunits, leading to non-templated C-terminal alanine extensions (Ala tail). The Ala tail promotes nascent chain degradation. May add between 1 and at least 8 Ala residues. Binds to stalled 50S ribosomal subunits.</text>
</comment>
<dbReference type="HAMAP" id="MF_00844_B">
    <property type="entry name" value="RqcH_B"/>
    <property type="match status" value="1"/>
</dbReference>
<dbReference type="PANTHER" id="PTHR15239:SF6">
    <property type="entry name" value="RIBOSOME QUALITY CONTROL COMPLEX SUBUNIT NEMF"/>
    <property type="match status" value="1"/>
</dbReference>
<comment type="similarity">
    <text evidence="5">Belongs to the NEMF family.</text>
</comment>
<dbReference type="InterPro" id="IPR043682">
    <property type="entry name" value="RqcH_bacterial"/>
</dbReference>
<reference evidence="7 8" key="1">
    <citation type="journal article" date="2014" name="Antonie Van Leeuwenhoek">
        <title>Fictibacillus enclensis sp. nov., isolated from marine sediment.</title>
        <authorList>
            <person name="Dastager S.G."/>
            <person name="Mawlankar R."/>
            <person name="Srinivasan K."/>
            <person name="Tang S.K."/>
            <person name="Lee J.C."/>
            <person name="Ramana V.V."/>
            <person name="Shouche Y.S."/>
        </authorList>
    </citation>
    <scope>NUCLEOTIDE SEQUENCE [LARGE SCALE GENOMIC DNA]</scope>
    <source>
        <strain evidence="7 8">NIO-1003</strain>
    </source>
</reference>
<evidence type="ECO:0000256" key="2">
    <source>
        <dbReference type="ARBA" id="ARBA00022730"/>
    </source>
</evidence>
<dbReference type="Gene3D" id="3.40.970.40">
    <property type="entry name" value="fibrinogen binding protein from staphylococcus aureus domain like"/>
    <property type="match status" value="1"/>
</dbReference>
<dbReference type="EMBL" id="LNQN01000001">
    <property type="protein sequence ID" value="KSU85015.1"/>
    <property type="molecule type" value="Genomic_DNA"/>
</dbReference>
<name>A0A0V8JCY4_9BACL</name>
<keyword evidence="8" id="KW-1185">Reference proteome</keyword>
<dbReference type="Proteomes" id="UP000054099">
    <property type="component" value="Unassembled WGS sequence"/>
</dbReference>
<dbReference type="GO" id="GO:0072344">
    <property type="term" value="P:rescue of stalled ribosome"/>
    <property type="evidence" value="ECO:0007669"/>
    <property type="project" value="UniProtKB-UniRule"/>
</dbReference>
<keyword evidence="3 5" id="KW-0694">RNA-binding</keyword>
<dbReference type="Gene3D" id="1.10.8.50">
    <property type="match status" value="1"/>
</dbReference>
<evidence type="ECO:0000256" key="5">
    <source>
        <dbReference type="HAMAP-Rule" id="MF_00844"/>
    </source>
</evidence>
<gene>
    <name evidence="5" type="primary">rqcH</name>
    <name evidence="7" type="ORF">AS030_05690</name>
</gene>
<protein>
    <recommendedName>
        <fullName evidence="5">Rqc2 homolog RqcH</fullName>
        <shortName evidence="5">RqcH</shortName>
    </recommendedName>
</protein>
<evidence type="ECO:0000256" key="1">
    <source>
        <dbReference type="ARBA" id="ARBA00022555"/>
    </source>
</evidence>
<keyword evidence="2 5" id="KW-0699">rRNA-binding</keyword>
<organism evidence="7 8">
    <name type="scientific">Fictibacillus enclensis</name>
    <dbReference type="NCBI Taxonomy" id="1017270"/>
    <lineage>
        <taxon>Bacteria</taxon>
        <taxon>Bacillati</taxon>
        <taxon>Bacillota</taxon>
        <taxon>Bacilli</taxon>
        <taxon>Bacillales</taxon>
        <taxon>Fictibacillaceae</taxon>
        <taxon>Fictibacillus</taxon>
    </lineage>
</organism>
<dbReference type="FunFam" id="2.30.310.10:FF:000004">
    <property type="entry name" value="Fibronectin-binding protein A"/>
    <property type="match status" value="1"/>
</dbReference>
<dbReference type="Pfam" id="PF05670">
    <property type="entry name" value="NFACT-R_1"/>
    <property type="match status" value="1"/>
</dbReference>
<evidence type="ECO:0000259" key="6">
    <source>
        <dbReference type="Pfam" id="PF05670"/>
    </source>
</evidence>
<dbReference type="Pfam" id="PF05833">
    <property type="entry name" value="NFACT_N"/>
    <property type="match status" value="1"/>
</dbReference>
<feature type="domain" description="NFACT RNA-binding" evidence="6">
    <location>
        <begin position="451"/>
        <end position="539"/>
    </location>
</feature>
<evidence type="ECO:0000256" key="3">
    <source>
        <dbReference type="ARBA" id="ARBA00022884"/>
    </source>
</evidence>
<evidence type="ECO:0000256" key="4">
    <source>
        <dbReference type="ARBA" id="ARBA00022917"/>
    </source>
</evidence>
<dbReference type="PANTHER" id="PTHR15239">
    <property type="entry name" value="NUCLEAR EXPORT MEDIATOR FACTOR NEMF"/>
    <property type="match status" value="1"/>
</dbReference>
<dbReference type="AlphaFoldDB" id="A0A0V8JCY4"/>
<dbReference type="InterPro" id="IPR008532">
    <property type="entry name" value="NFACT_RNA-bd"/>
</dbReference>
<evidence type="ECO:0000313" key="8">
    <source>
        <dbReference type="Proteomes" id="UP000054099"/>
    </source>
</evidence>
<dbReference type="Gene3D" id="2.30.310.10">
    <property type="entry name" value="ibrinogen binding protein from staphylococcus aureus domain"/>
    <property type="match status" value="1"/>
</dbReference>